<accession>A0A380FV70</accession>
<proteinExistence type="predicted"/>
<reference evidence="3 5" key="2">
    <citation type="submission" date="2019-04" db="EMBL/GenBank/DDBJ databases">
        <title>Genomic characterization of Staphylococcus petrasii strains.</title>
        <authorList>
            <person name="Vrbovska V."/>
            <person name="Kovarovic V."/>
            <person name="Maslanova I."/>
            <person name="Indrakova A."/>
            <person name="Petras P."/>
            <person name="Sedo O."/>
            <person name="Svec P."/>
            <person name="Fisarova L."/>
            <person name="Sedlacek I."/>
            <person name="Doskar J."/>
            <person name="Pantucek R."/>
        </authorList>
    </citation>
    <scope>NUCLEOTIDE SEQUENCE [LARGE SCALE GENOMIC DNA]</scope>
    <source>
        <strain evidence="3 5">P5404</strain>
    </source>
</reference>
<dbReference type="PANTHER" id="PTHR15020:SF50">
    <property type="entry name" value="UPF0659 PROTEIN YMR090W"/>
    <property type="match status" value="1"/>
</dbReference>
<evidence type="ECO:0000313" key="2">
    <source>
        <dbReference type="EMBL" id="SUM42779.1"/>
    </source>
</evidence>
<reference evidence="2 4" key="1">
    <citation type="submission" date="2018-06" db="EMBL/GenBank/DDBJ databases">
        <authorList>
            <consortium name="Pathogen Informatics"/>
            <person name="Doyle S."/>
        </authorList>
    </citation>
    <scope>NUCLEOTIDE SEQUENCE [LARGE SCALE GENOMIC DNA]</scope>
    <source>
        <strain evidence="2 4">NCTC13830</strain>
    </source>
</reference>
<dbReference type="RefSeq" id="WP_103298173.1">
    <property type="nucleotide sequence ID" value="NZ_PPQT01000062.1"/>
</dbReference>
<feature type="domain" description="NAD(P)-binding" evidence="1">
    <location>
        <begin position="7"/>
        <end position="190"/>
    </location>
</feature>
<protein>
    <submittedName>
        <fullName evidence="2">Oxidoreductase ylbE</fullName>
    </submittedName>
    <submittedName>
        <fullName evidence="3">SDR family oxidoreductase</fullName>
    </submittedName>
</protein>
<dbReference type="AlphaFoldDB" id="A0A380FV70"/>
<evidence type="ECO:0000313" key="5">
    <source>
        <dbReference type="Proteomes" id="UP000297598"/>
    </source>
</evidence>
<dbReference type="Pfam" id="PF13460">
    <property type="entry name" value="NAD_binding_10"/>
    <property type="match status" value="1"/>
</dbReference>
<dbReference type="Proteomes" id="UP000254047">
    <property type="component" value="Unassembled WGS sequence"/>
</dbReference>
<dbReference type="InterPro" id="IPR016040">
    <property type="entry name" value="NAD(P)-bd_dom"/>
</dbReference>
<organism evidence="2 4">
    <name type="scientific">Staphylococcus petrasii</name>
    <dbReference type="NCBI Taxonomy" id="1276936"/>
    <lineage>
        <taxon>Bacteria</taxon>
        <taxon>Bacillati</taxon>
        <taxon>Bacillota</taxon>
        <taxon>Bacilli</taxon>
        <taxon>Bacillales</taxon>
        <taxon>Staphylococcaceae</taxon>
        <taxon>Staphylococcus</taxon>
    </lineage>
</organism>
<sequence length="216" mass="23069">MKVLVVGANGAVGHKVIAQLKDTEHSSVALVRKEEQVSELENVGADNVVIGDLEGDISQAFDGVDAVIFVAGSGGSTGADKTLLVDLWGSKKVVDEASKHGVKKLVQLSATDSPDPDKESDDMRPYAVAKHMSDFYIEQSDLNYTIVRPGPLQDDEGTGKINASLSIEGDPNSYTIPRDDVATTLINALDVEKVDKQAVYIQSGDTDVRTALEEIK</sequence>
<keyword evidence="5" id="KW-1185">Reference proteome</keyword>
<dbReference type="Gene3D" id="3.40.50.720">
    <property type="entry name" value="NAD(P)-binding Rossmann-like Domain"/>
    <property type="match status" value="1"/>
</dbReference>
<dbReference type="EMBL" id="UHDO01000001">
    <property type="protein sequence ID" value="SUM42779.1"/>
    <property type="molecule type" value="Genomic_DNA"/>
</dbReference>
<dbReference type="Proteomes" id="UP000297598">
    <property type="component" value="Unassembled WGS sequence"/>
</dbReference>
<dbReference type="PANTHER" id="PTHR15020">
    <property type="entry name" value="FLAVIN REDUCTASE-RELATED"/>
    <property type="match status" value="1"/>
</dbReference>
<evidence type="ECO:0000313" key="4">
    <source>
        <dbReference type="Proteomes" id="UP000254047"/>
    </source>
</evidence>
<dbReference type="CDD" id="cd05243">
    <property type="entry name" value="SDR_a5"/>
    <property type="match status" value="1"/>
</dbReference>
<dbReference type="OrthoDB" id="9803892at2"/>
<dbReference type="SUPFAM" id="SSF51735">
    <property type="entry name" value="NAD(P)-binding Rossmann-fold domains"/>
    <property type="match status" value="1"/>
</dbReference>
<dbReference type="EMBL" id="SRLS01000015">
    <property type="protein sequence ID" value="TGE16306.1"/>
    <property type="molecule type" value="Genomic_DNA"/>
</dbReference>
<dbReference type="InterPro" id="IPR036291">
    <property type="entry name" value="NAD(P)-bd_dom_sf"/>
</dbReference>
<evidence type="ECO:0000259" key="1">
    <source>
        <dbReference type="Pfam" id="PF13460"/>
    </source>
</evidence>
<gene>
    <name evidence="3" type="ORF">BJR09_09285</name>
    <name evidence="2" type="ORF">NCTC13830_00301</name>
</gene>
<name>A0A380FV70_9STAP</name>
<evidence type="ECO:0000313" key="3">
    <source>
        <dbReference type="EMBL" id="TGE16306.1"/>
    </source>
</evidence>